<feature type="region of interest" description="Disordered" evidence="2">
    <location>
        <begin position="199"/>
        <end position="224"/>
    </location>
</feature>
<protein>
    <recommendedName>
        <fullName evidence="3">Rab-GAP TBC domain-containing protein</fullName>
    </recommendedName>
</protein>
<feature type="region of interest" description="Disordered" evidence="2">
    <location>
        <begin position="1"/>
        <end position="20"/>
    </location>
</feature>
<dbReference type="SMART" id="SM00164">
    <property type="entry name" value="TBC"/>
    <property type="match status" value="1"/>
</dbReference>
<dbReference type="SUPFAM" id="SSF47923">
    <property type="entry name" value="Ypt/Rab-GAP domain of gyp1p"/>
    <property type="match status" value="2"/>
</dbReference>
<evidence type="ECO:0000256" key="1">
    <source>
        <dbReference type="ARBA" id="ARBA00022468"/>
    </source>
</evidence>
<dbReference type="InterPro" id="IPR035969">
    <property type="entry name" value="Rab-GAP_TBC_sf"/>
</dbReference>
<evidence type="ECO:0000313" key="4">
    <source>
        <dbReference type="EMBL" id="TPX36845.1"/>
    </source>
</evidence>
<dbReference type="InterPro" id="IPR000195">
    <property type="entry name" value="Rab-GAP-TBC_dom"/>
</dbReference>
<feature type="domain" description="Rab-GAP TBC" evidence="3">
    <location>
        <begin position="303"/>
        <end position="546"/>
    </location>
</feature>
<dbReference type="PANTHER" id="PTHR22957:SF502">
    <property type="entry name" value="SMALL G PROTEIN SIGNALING MODULATOR 2-RELATED"/>
    <property type="match status" value="1"/>
</dbReference>
<accession>A0A507CGT5</accession>
<dbReference type="Gene3D" id="1.10.8.270">
    <property type="entry name" value="putative rabgap domain of human tbc1 domain family member 14 like domains"/>
    <property type="match status" value="1"/>
</dbReference>
<evidence type="ECO:0000259" key="3">
    <source>
        <dbReference type="PROSITE" id="PS50086"/>
    </source>
</evidence>
<comment type="caution">
    <text evidence="4">The sequence shown here is derived from an EMBL/GenBank/DDBJ whole genome shotgun (WGS) entry which is preliminary data.</text>
</comment>
<organism evidence="4 5">
    <name type="scientific">Synchytrium endobioticum</name>
    <dbReference type="NCBI Taxonomy" id="286115"/>
    <lineage>
        <taxon>Eukaryota</taxon>
        <taxon>Fungi</taxon>
        <taxon>Fungi incertae sedis</taxon>
        <taxon>Chytridiomycota</taxon>
        <taxon>Chytridiomycota incertae sedis</taxon>
        <taxon>Chytridiomycetes</taxon>
        <taxon>Synchytriales</taxon>
        <taxon>Synchytriaceae</taxon>
        <taxon>Synchytrium</taxon>
    </lineage>
</organism>
<feature type="region of interest" description="Disordered" evidence="2">
    <location>
        <begin position="252"/>
        <end position="277"/>
    </location>
</feature>
<dbReference type="AlphaFoldDB" id="A0A507CGT5"/>
<dbReference type="PANTHER" id="PTHR22957">
    <property type="entry name" value="TBC1 DOMAIN FAMILY MEMBER GTPASE-ACTIVATING PROTEIN"/>
    <property type="match status" value="1"/>
</dbReference>
<dbReference type="EMBL" id="QEAN01000443">
    <property type="protein sequence ID" value="TPX36845.1"/>
    <property type="molecule type" value="Genomic_DNA"/>
</dbReference>
<dbReference type="GO" id="GO:0005096">
    <property type="term" value="F:GTPase activator activity"/>
    <property type="evidence" value="ECO:0007669"/>
    <property type="project" value="UniProtKB-KW"/>
</dbReference>
<dbReference type="STRING" id="286115.A0A507CGT5"/>
<proteinExistence type="predicted"/>
<dbReference type="Gene3D" id="1.10.472.80">
    <property type="entry name" value="Ypt/Rab-GAP domain of gyp1p, domain 3"/>
    <property type="match status" value="1"/>
</dbReference>
<sequence>MMDGNADNVRTNTSLPDRLQSPEPRSVLAVALHAIADILQIILHALGDISTLPDHPNDALVPYTTSPHVDLDWDMLARFARIAHFFKCILAALPTKPVLAYVLNRFILQTPSPSDDHHLALEDNDQYNPVRVHMAQVVSELQASDLRDARNRNIPTDYLSALGHSLNLKRQQSGRFLAPSSSASLVSSCLRRRGQPMLHAPATSDFDQDTPPDDQIGNGNDDPSLNVQDDIQAALAAQNDDDFDIQSLIRARKGESDDAESSHPWLPATLSQPKRSSPITQADFEKLKSESFETFRKRIFSGGCQHELRSKVWKALLHYTSWPCSDDECKTAELVKTEEYIKLKMCWIQKLSSMNDVTLSENAANKTVASLDPEIQTVRESYHRIEKDVLRTDRNFPFYAIPKVPNLTQPKSDGYRPSNNMEKLRDVLMTYACCASDASGYVQGMSDLASPILYVMNGNEAAAFGCFVEIMKSMKDNFRKDGSGMRAQLDTMEKLIHVADKALHDHLVKTGSINMFFIYRFVLVYFKREFEFDDVLLLWESILSNPYTNDFHLLVTFAIIESHRDVIVRYLRSPDEVLKYMNSLSGRIDVHATLEQAELAALLLLKRTEADRLLLAPLTSITCERDDSRFRLTSVLDAISSE</sequence>
<dbReference type="Proteomes" id="UP000317494">
    <property type="component" value="Unassembled WGS sequence"/>
</dbReference>
<evidence type="ECO:0000313" key="5">
    <source>
        <dbReference type="Proteomes" id="UP000317494"/>
    </source>
</evidence>
<reference evidence="4 5" key="1">
    <citation type="journal article" date="2019" name="Sci. Rep.">
        <title>Comparative genomics of chytrid fungi reveal insights into the obligate biotrophic and pathogenic lifestyle of Synchytrium endobioticum.</title>
        <authorList>
            <person name="van de Vossenberg B.T.L.H."/>
            <person name="Warris S."/>
            <person name="Nguyen H.D.T."/>
            <person name="van Gent-Pelzer M.P.E."/>
            <person name="Joly D.L."/>
            <person name="van de Geest H.C."/>
            <person name="Bonants P.J.M."/>
            <person name="Smith D.S."/>
            <person name="Levesque C.A."/>
            <person name="van der Lee T.A.J."/>
        </authorList>
    </citation>
    <scope>NUCLEOTIDE SEQUENCE [LARGE SCALE GENOMIC DNA]</scope>
    <source>
        <strain evidence="4 5">MB42</strain>
    </source>
</reference>
<keyword evidence="5" id="KW-1185">Reference proteome</keyword>
<dbReference type="VEuPathDB" id="FungiDB:SeMB42_g07007"/>
<gene>
    <name evidence="4" type="ORF">SeMB42_g07007</name>
</gene>
<name>A0A507CGT5_9FUNG</name>
<evidence type="ECO:0000256" key="2">
    <source>
        <dbReference type="SAM" id="MobiDB-lite"/>
    </source>
</evidence>
<keyword evidence="1" id="KW-0343">GTPase activation</keyword>
<dbReference type="Pfam" id="PF00566">
    <property type="entry name" value="RabGAP-TBC"/>
    <property type="match status" value="1"/>
</dbReference>
<dbReference type="PROSITE" id="PS50086">
    <property type="entry name" value="TBC_RABGAP"/>
    <property type="match status" value="1"/>
</dbReference>